<dbReference type="InterPro" id="IPR019012">
    <property type="entry name" value="RNA_cap_Gua-N2-MeTrfase"/>
</dbReference>
<dbReference type="InterPro" id="IPR029063">
    <property type="entry name" value="SAM-dependent_MTases_sf"/>
</dbReference>
<evidence type="ECO:0000313" key="10">
    <source>
        <dbReference type="EMBL" id="KAG0480321.1"/>
    </source>
</evidence>
<dbReference type="SUPFAM" id="SSF53335">
    <property type="entry name" value="S-adenosyl-L-methionine-dependent methyltransferases"/>
    <property type="match status" value="1"/>
</dbReference>
<sequence>MRGELKDDGHVSSSDTMACDYDFGLEPTFAVCISMEEQELVEQMDALGLPLSFGTSKGRNVAKSKDKRKGGRMKYPGKRKGINDKVSPISGLKQIEGHISLRVLHDDTNLISNINYMKDHVDTSYCDTHNSDDVHSESTFLAPLAYKNESCDKPIDEFRFTNTGNHVKLESPPDNSSLLFTDVWNSVRLHRDDHAEDVCKKAGSPLQFDCNGDLSIEQDVDICLDNSSVSFYDMYMEDHNGIKETLQSCFEFGDWRVIWDPYYKRNYFFNVESQESTWFPPSSLKKHEFSCNNTITKENCACDTKKYESVELAFGTINEVMDSILDDELCEPPIEMAAKIGAKNEFAIDSFATGNEGSITQLPFHPLNDISDDKELFQGMDQHVSSHLAKYWCQRYLLFTRYDDGIQMDEEGWFSVTPELIAKHHAFRCDGGTVVDCFTGVGGNAIQFAMRCNHVIAIDIDPQKICYAQHNAAIYGVSEKIDFLKGDFFELAPRLKGDVVFLSPPWGGPDYAKMETYDLRSLKPHEGCYLFKIARTVASKVVMFLPRSVNLDQLVELSMSVDPPWSLEVEKNYLNGKLKAVTAYFCNTTSE</sequence>
<dbReference type="GO" id="GO:0071164">
    <property type="term" value="F:RNA cap trimethylguanosine synthase activity"/>
    <property type="evidence" value="ECO:0007669"/>
    <property type="project" value="TreeGrafter"/>
</dbReference>
<evidence type="ECO:0000256" key="2">
    <source>
        <dbReference type="ARBA" id="ARBA00025783"/>
    </source>
</evidence>
<feature type="domain" description="WW" evidence="9">
    <location>
        <begin position="255"/>
        <end position="283"/>
    </location>
</feature>
<name>A0A835QV79_VANPL</name>
<feature type="compositionally biased region" description="Basic residues" evidence="8">
    <location>
        <begin position="60"/>
        <end position="80"/>
    </location>
</feature>
<dbReference type="PROSITE" id="PS01159">
    <property type="entry name" value="WW_DOMAIN_1"/>
    <property type="match status" value="1"/>
</dbReference>
<keyword evidence="11" id="KW-1185">Reference proteome</keyword>
<evidence type="ECO:0000256" key="6">
    <source>
        <dbReference type="ARBA" id="ARBA00049075"/>
    </source>
</evidence>
<dbReference type="Gene3D" id="3.40.50.150">
    <property type="entry name" value="Vaccinia Virus protein VP39"/>
    <property type="match status" value="1"/>
</dbReference>
<dbReference type="OrthoDB" id="1856195at2759"/>
<evidence type="ECO:0000313" key="11">
    <source>
        <dbReference type="Proteomes" id="UP000636800"/>
    </source>
</evidence>
<dbReference type="AlphaFoldDB" id="A0A835QV79"/>
<evidence type="ECO:0000256" key="3">
    <source>
        <dbReference type="ARBA" id="ARBA00047418"/>
    </source>
</evidence>
<comment type="catalytic activity">
    <reaction evidence="4">
        <text>a 5'-end (N(7)-methyl 5'-triphosphoguanosine)-ribonucleoside in snoRNA + S-adenosyl-L-methionine = a 5'-end (N(2),N(7)-dimethyl 5'-triphosphoguanosine)-ribonucleoside in snoRNA + S-adenosyl-L-homocysteine + H(+)</text>
        <dbReference type="Rhea" id="RHEA:78475"/>
        <dbReference type="Rhea" id="RHEA-COMP:19086"/>
        <dbReference type="Rhea" id="RHEA-COMP:19088"/>
        <dbReference type="ChEBI" id="CHEBI:15378"/>
        <dbReference type="ChEBI" id="CHEBI:57856"/>
        <dbReference type="ChEBI" id="CHEBI:59789"/>
        <dbReference type="ChEBI" id="CHEBI:156461"/>
        <dbReference type="ChEBI" id="CHEBI:172880"/>
    </reaction>
    <physiologicalReaction direction="left-to-right" evidence="4">
        <dbReference type="Rhea" id="RHEA:78476"/>
    </physiologicalReaction>
</comment>
<dbReference type="Pfam" id="PF09445">
    <property type="entry name" value="Methyltransf_15"/>
    <property type="match status" value="1"/>
</dbReference>
<accession>A0A835QV79</accession>
<reference evidence="10 11" key="1">
    <citation type="journal article" date="2020" name="Nat. Food">
        <title>A phased Vanilla planifolia genome enables genetic improvement of flavour and production.</title>
        <authorList>
            <person name="Hasing T."/>
            <person name="Tang H."/>
            <person name="Brym M."/>
            <person name="Khazi F."/>
            <person name="Huang T."/>
            <person name="Chambers A.H."/>
        </authorList>
    </citation>
    <scope>NUCLEOTIDE SEQUENCE [LARGE SCALE GENOMIC DNA]</scope>
    <source>
        <tissue evidence="10">Leaf</tissue>
    </source>
</reference>
<comment type="similarity">
    <text evidence="2">Belongs to the methyltransferase superfamily. Trimethylguanosine synthase family.</text>
</comment>
<dbReference type="PANTHER" id="PTHR14741:SF32">
    <property type="entry name" value="TRIMETHYLGUANOSINE SYNTHASE"/>
    <property type="match status" value="1"/>
</dbReference>
<comment type="catalytic activity">
    <reaction evidence="5">
        <text>a 5'-end (N(2),N(7)-dimethyl 5'-triphosphoguanosine)-ribonucleoside in snRNA + S-adenosyl-L-methionine = a 5'-end (N(2),N(2),N(7)-trimethyl 5'-triphosphoguanosine)-ribonucleoside in snRNA + S-adenosyl-L-homocysteine + H(+)</text>
        <dbReference type="Rhea" id="RHEA:78479"/>
        <dbReference type="Rhea" id="RHEA-COMP:19087"/>
        <dbReference type="Rhea" id="RHEA-COMP:19089"/>
        <dbReference type="ChEBI" id="CHEBI:15378"/>
        <dbReference type="ChEBI" id="CHEBI:57856"/>
        <dbReference type="ChEBI" id="CHEBI:59789"/>
        <dbReference type="ChEBI" id="CHEBI:167623"/>
        <dbReference type="ChEBI" id="CHEBI:172880"/>
    </reaction>
    <physiologicalReaction direction="left-to-right" evidence="5">
        <dbReference type="Rhea" id="RHEA:78480"/>
    </physiologicalReaction>
</comment>
<feature type="region of interest" description="Disordered" evidence="8">
    <location>
        <begin position="57"/>
        <end position="80"/>
    </location>
</feature>
<dbReference type="CDD" id="cd00201">
    <property type="entry name" value="WW"/>
    <property type="match status" value="1"/>
</dbReference>
<dbReference type="GO" id="GO:0005634">
    <property type="term" value="C:nucleus"/>
    <property type="evidence" value="ECO:0007669"/>
    <property type="project" value="TreeGrafter"/>
</dbReference>
<dbReference type="InterPro" id="IPR001202">
    <property type="entry name" value="WW_dom"/>
</dbReference>
<comment type="caution">
    <text evidence="10">The sequence shown here is derived from an EMBL/GenBank/DDBJ whole genome shotgun (WGS) entry which is preliminary data.</text>
</comment>
<dbReference type="Proteomes" id="UP000636800">
    <property type="component" value="Chromosome 5"/>
</dbReference>
<evidence type="ECO:0000256" key="7">
    <source>
        <dbReference type="ARBA" id="ARBA00049790"/>
    </source>
</evidence>
<proteinExistence type="inferred from homology"/>
<dbReference type="FunFam" id="3.40.50.150:FF:000305">
    <property type="entry name" value="S-adenosyl-L-methionine-dependent methyltransferase superfamily protein"/>
    <property type="match status" value="1"/>
</dbReference>
<comment type="catalytic activity">
    <reaction evidence="6">
        <text>a 5'-end (N(7)-methyl 5'-triphosphoguanosine)-ribonucleoside in snRNA + S-adenosyl-L-methionine = a 5'-end (N(2),N(7)-dimethyl 5'-triphosphoguanosine)-ribonucleoside in snRNA + S-adenosyl-L-homocysteine + H(+)</text>
        <dbReference type="Rhea" id="RHEA:78471"/>
        <dbReference type="Rhea" id="RHEA-COMP:19085"/>
        <dbReference type="Rhea" id="RHEA-COMP:19087"/>
        <dbReference type="ChEBI" id="CHEBI:15378"/>
        <dbReference type="ChEBI" id="CHEBI:57856"/>
        <dbReference type="ChEBI" id="CHEBI:59789"/>
        <dbReference type="ChEBI" id="CHEBI:156461"/>
        <dbReference type="ChEBI" id="CHEBI:172880"/>
    </reaction>
    <physiologicalReaction direction="left-to-right" evidence="6">
        <dbReference type="Rhea" id="RHEA:78472"/>
    </physiologicalReaction>
</comment>
<evidence type="ECO:0000256" key="5">
    <source>
        <dbReference type="ARBA" id="ARBA00048763"/>
    </source>
</evidence>
<gene>
    <name evidence="10" type="ORF">HPP92_011179</name>
</gene>
<evidence type="ECO:0000256" key="4">
    <source>
        <dbReference type="ARBA" id="ARBA00048740"/>
    </source>
</evidence>
<dbReference type="EMBL" id="JADCNL010000005">
    <property type="protein sequence ID" value="KAG0480321.1"/>
    <property type="molecule type" value="Genomic_DNA"/>
</dbReference>
<comment type="catalytic activity">
    <reaction evidence="3">
        <text>a 5'-end (N(2),N(7)-dimethyl 5'-triphosphoguanosine)-ribonucleoside in snoRNA + S-adenosyl-L-methionine = a 5'-end (N(2),N(2),N(7)-trimethyl 5'-triphosphoguanosine)-ribonucleoside in snoRNA + S-adenosyl-L-homocysteine + H(+)</text>
        <dbReference type="Rhea" id="RHEA:78507"/>
        <dbReference type="Rhea" id="RHEA-COMP:19088"/>
        <dbReference type="Rhea" id="RHEA-COMP:19090"/>
        <dbReference type="ChEBI" id="CHEBI:15378"/>
        <dbReference type="ChEBI" id="CHEBI:57856"/>
        <dbReference type="ChEBI" id="CHEBI:59789"/>
        <dbReference type="ChEBI" id="CHEBI:167623"/>
        <dbReference type="ChEBI" id="CHEBI:172880"/>
    </reaction>
    <physiologicalReaction direction="left-to-right" evidence="3">
        <dbReference type="Rhea" id="RHEA:78508"/>
    </physiologicalReaction>
</comment>
<organism evidence="10 11">
    <name type="scientific">Vanilla planifolia</name>
    <name type="common">Vanilla</name>
    <dbReference type="NCBI Taxonomy" id="51239"/>
    <lineage>
        <taxon>Eukaryota</taxon>
        <taxon>Viridiplantae</taxon>
        <taxon>Streptophyta</taxon>
        <taxon>Embryophyta</taxon>
        <taxon>Tracheophyta</taxon>
        <taxon>Spermatophyta</taxon>
        <taxon>Magnoliopsida</taxon>
        <taxon>Liliopsida</taxon>
        <taxon>Asparagales</taxon>
        <taxon>Orchidaceae</taxon>
        <taxon>Vanilloideae</taxon>
        <taxon>Vanilleae</taxon>
        <taxon>Vanilla</taxon>
    </lineage>
</organism>
<evidence type="ECO:0000259" key="9">
    <source>
        <dbReference type="PROSITE" id="PS50020"/>
    </source>
</evidence>
<evidence type="ECO:0000256" key="1">
    <source>
        <dbReference type="ARBA" id="ARBA00018517"/>
    </source>
</evidence>
<protein>
    <recommendedName>
        <fullName evidence="1">Trimethylguanosine synthase</fullName>
    </recommendedName>
    <alternativeName>
        <fullName evidence="7">Cap-specific guanine-N(2) methyltransferase</fullName>
    </alternativeName>
</protein>
<dbReference type="CDD" id="cd02440">
    <property type="entry name" value="AdoMet_MTases"/>
    <property type="match status" value="1"/>
</dbReference>
<dbReference type="PROSITE" id="PS50020">
    <property type="entry name" value="WW_DOMAIN_2"/>
    <property type="match status" value="1"/>
</dbReference>
<evidence type="ECO:0000256" key="8">
    <source>
        <dbReference type="SAM" id="MobiDB-lite"/>
    </source>
</evidence>
<dbReference type="PANTHER" id="PTHR14741">
    <property type="entry name" value="S-ADENOSYLMETHIONINE-DEPENDENT METHYLTRANSFERASE RELATED"/>
    <property type="match status" value="1"/>
</dbReference>